<feature type="compositionally biased region" description="Basic and acidic residues" evidence="1">
    <location>
        <begin position="175"/>
        <end position="191"/>
    </location>
</feature>
<feature type="region of interest" description="Disordered" evidence="1">
    <location>
        <begin position="153"/>
        <end position="260"/>
    </location>
</feature>
<sequence length="260" mass="27181">MAARGGHFRAAGAKGAAGDPPRVTRPPQASASKRALPGRRPPCYSVRRCRYRPPRPRRLSSGRLVSDVCLAGLRTVSAAPLRFPCNCRRGRSGESPGGLGVSCARTPGERAAAPALSEHRRTCSQPAGLLQRPAARGFMCELGTAAQLHGNATCPDATPVERARGAAPGAPETGSLRDRELETGSPRDRQPPRPGAPETGSFRDREPPRPGASGTGSSRPAAPETGSPRDRQPPRPAAPETGSPRDRQPPRPGATETGSL</sequence>
<evidence type="ECO:0000256" key="1">
    <source>
        <dbReference type="SAM" id="MobiDB-lite"/>
    </source>
</evidence>
<accession>A0AAV7LAG4</accession>
<name>A0AAV7LAG4_PLEWA</name>
<evidence type="ECO:0000313" key="3">
    <source>
        <dbReference type="Proteomes" id="UP001066276"/>
    </source>
</evidence>
<dbReference type="AlphaFoldDB" id="A0AAV7LAG4"/>
<dbReference type="Proteomes" id="UP001066276">
    <property type="component" value="Chromosome 12"/>
</dbReference>
<evidence type="ECO:0000313" key="2">
    <source>
        <dbReference type="EMBL" id="KAJ1086388.1"/>
    </source>
</evidence>
<proteinExistence type="predicted"/>
<protein>
    <submittedName>
        <fullName evidence="2">Uncharacterized protein</fullName>
    </submittedName>
</protein>
<feature type="region of interest" description="Disordered" evidence="1">
    <location>
        <begin position="1"/>
        <end position="42"/>
    </location>
</feature>
<organism evidence="2 3">
    <name type="scientific">Pleurodeles waltl</name>
    <name type="common">Iberian ribbed newt</name>
    <dbReference type="NCBI Taxonomy" id="8319"/>
    <lineage>
        <taxon>Eukaryota</taxon>
        <taxon>Metazoa</taxon>
        <taxon>Chordata</taxon>
        <taxon>Craniata</taxon>
        <taxon>Vertebrata</taxon>
        <taxon>Euteleostomi</taxon>
        <taxon>Amphibia</taxon>
        <taxon>Batrachia</taxon>
        <taxon>Caudata</taxon>
        <taxon>Salamandroidea</taxon>
        <taxon>Salamandridae</taxon>
        <taxon>Pleurodelinae</taxon>
        <taxon>Pleurodeles</taxon>
    </lineage>
</organism>
<reference evidence="2" key="1">
    <citation type="journal article" date="2022" name="bioRxiv">
        <title>Sequencing and chromosome-scale assembly of the giantPleurodeles waltlgenome.</title>
        <authorList>
            <person name="Brown T."/>
            <person name="Elewa A."/>
            <person name="Iarovenko S."/>
            <person name="Subramanian E."/>
            <person name="Araus A.J."/>
            <person name="Petzold A."/>
            <person name="Susuki M."/>
            <person name="Suzuki K.-i.T."/>
            <person name="Hayashi T."/>
            <person name="Toyoda A."/>
            <person name="Oliveira C."/>
            <person name="Osipova E."/>
            <person name="Leigh N.D."/>
            <person name="Simon A."/>
            <person name="Yun M.H."/>
        </authorList>
    </citation>
    <scope>NUCLEOTIDE SEQUENCE</scope>
    <source>
        <strain evidence="2">20211129_DDA</strain>
        <tissue evidence="2">Liver</tissue>
    </source>
</reference>
<feature type="compositionally biased region" description="Low complexity" evidence="1">
    <location>
        <begin position="1"/>
        <end position="18"/>
    </location>
</feature>
<keyword evidence="3" id="KW-1185">Reference proteome</keyword>
<dbReference type="EMBL" id="JANPWB010000016">
    <property type="protein sequence ID" value="KAJ1086388.1"/>
    <property type="molecule type" value="Genomic_DNA"/>
</dbReference>
<comment type="caution">
    <text evidence="2">The sequence shown here is derived from an EMBL/GenBank/DDBJ whole genome shotgun (WGS) entry which is preliminary data.</text>
</comment>
<gene>
    <name evidence="2" type="ORF">NDU88_006507</name>
</gene>